<gene>
    <name evidence="2" type="ORF">A3K49_00330</name>
</gene>
<dbReference type="Proteomes" id="UP000178602">
    <property type="component" value="Unassembled WGS sequence"/>
</dbReference>
<comment type="caution">
    <text evidence="2">The sequence shown here is derived from an EMBL/GenBank/DDBJ whole genome shotgun (WGS) entry which is preliminary data.</text>
</comment>
<name>A0A1F4T453_UNCSA</name>
<evidence type="ECO:0000313" key="2">
    <source>
        <dbReference type="EMBL" id="OGC27468.1"/>
    </source>
</evidence>
<sequence>MRKMFLAVILFMVFLSLTAVAELAPGDQVRLERMKTRIANLTPEGRQAMIKFLNSRLFNLENGIGLTEKMTRQERAQEIERIKAELDLLYTIPKAEAPAIAEATPEAIATLEVIAVSPTTEPLSVIAQILEPQDEPVQPVVEKHERIKYNPTGPLPTELKHQPKPVKINAPTQKQEKASSGKIAFCGGYFAGLAALRGEWELSFNDINFRFGGLYGSGAGNSSLAAFADSYYYLNPPGTVGMLSYAGLGVNYTLLSSAGGQRSLGGEVFYGGETPFGDGNLFFEFGFGSVRPGVEQSGITALVGYRF</sequence>
<reference evidence="2 3" key="1">
    <citation type="journal article" date="2016" name="Nat. Commun.">
        <title>Thousands of microbial genomes shed light on interconnected biogeochemical processes in an aquifer system.</title>
        <authorList>
            <person name="Anantharaman K."/>
            <person name="Brown C.T."/>
            <person name="Hug L.A."/>
            <person name="Sharon I."/>
            <person name="Castelle C.J."/>
            <person name="Probst A.J."/>
            <person name="Thomas B.C."/>
            <person name="Singh A."/>
            <person name="Wilkins M.J."/>
            <person name="Karaoz U."/>
            <person name="Brodie E.L."/>
            <person name="Williams K.H."/>
            <person name="Hubbard S.S."/>
            <person name="Banfield J.F."/>
        </authorList>
    </citation>
    <scope>NUCLEOTIDE SEQUENCE [LARGE SCALE GENOMIC DNA]</scope>
</reference>
<organism evidence="2 3">
    <name type="scientific">candidate division WOR-1 bacterium RIFOXYC12_FULL_54_18</name>
    <dbReference type="NCBI Taxonomy" id="1802584"/>
    <lineage>
        <taxon>Bacteria</taxon>
        <taxon>Bacillati</taxon>
        <taxon>Saganbacteria</taxon>
    </lineage>
</organism>
<dbReference type="EMBL" id="MEUG01000001">
    <property type="protein sequence ID" value="OGC27468.1"/>
    <property type="molecule type" value="Genomic_DNA"/>
</dbReference>
<protein>
    <recommendedName>
        <fullName evidence="4">Outer membrane protein beta-barrel domain-containing protein</fullName>
    </recommendedName>
</protein>
<keyword evidence="1" id="KW-0732">Signal</keyword>
<dbReference type="AlphaFoldDB" id="A0A1F4T453"/>
<accession>A0A1F4T453</accession>
<evidence type="ECO:0008006" key="4">
    <source>
        <dbReference type="Google" id="ProtNLM"/>
    </source>
</evidence>
<evidence type="ECO:0000256" key="1">
    <source>
        <dbReference type="SAM" id="SignalP"/>
    </source>
</evidence>
<evidence type="ECO:0000313" key="3">
    <source>
        <dbReference type="Proteomes" id="UP000178602"/>
    </source>
</evidence>
<feature type="chain" id="PRO_5009514443" description="Outer membrane protein beta-barrel domain-containing protein" evidence="1">
    <location>
        <begin position="22"/>
        <end position="307"/>
    </location>
</feature>
<proteinExistence type="predicted"/>
<feature type="signal peptide" evidence="1">
    <location>
        <begin position="1"/>
        <end position="21"/>
    </location>
</feature>